<comment type="function">
    <text evidence="1">Transcriptional repressor of xylose-utilizing enzymes.</text>
</comment>
<evidence type="ECO:0000256" key="2">
    <source>
        <dbReference type="ARBA" id="ARBA00006479"/>
    </source>
</evidence>
<proteinExistence type="inferred from homology"/>
<dbReference type="RefSeq" id="WP_118445308.1">
    <property type="nucleotide sequence ID" value="NZ_QRQE01000067.1"/>
</dbReference>
<evidence type="ECO:0000313" key="5">
    <source>
        <dbReference type="Proteomes" id="UP000285610"/>
    </source>
</evidence>
<comment type="caution">
    <text evidence="4">The sequence shown here is derived from an EMBL/GenBank/DDBJ whole genome shotgun (WGS) entry which is preliminary data.</text>
</comment>
<dbReference type="Pfam" id="PF00480">
    <property type="entry name" value="ROK"/>
    <property type="match status" value="1"/>
</dbReference>
<name>A0A415S3G8_MEDGN</name>
<gene>
    <name evidence="4" type="ORF">DWZ50_17830</name>
</gene>
<dbReference type="AlphaFoldDB" id="A0A415S3G8"/>
<protein>
    <submittedName>
        <fullName evidence="4">ROK family protein</fullName>
    </submittedName>
</protein>
<dbReference type="InterPro" id="IPR036390">
    <property type="entry name" value="WH_DNA-bd_sf"/>
</dbReference>
<dbReference type="Proteomes" id="UP000285610">
    <property type="component" value="Unassembled WGS sequence"/>
</dbReference>
<dbReference type="SUPFAM" id="SSF53067">
    <property type="entry name" value="Actin-like ATPase domain"/>
    <property type="match status" value="1"/>
</dbReference>
<comment type="similarity">
    <text evidence="2">Belongs to the ROK (NagC/XylR) family.</text>
</comment>
<keyword evidence="3" id="KW-0119">Carbohydrate metabolism</keyword>
<dbReference type="EMBL" id="QRQE01000067">
    <property type="protein sequence ID" value="RHM69842.1"/>
    <property type="molecule type" value="Genomic_DNA"/>
</dbReference>
<organism evidence="4 5">
    <name type="scientific">Mediterraneibacter gnavus</name>
    <name type="common">Ruminococcus gnavus</name>
    <dbReference type="NCBI Taxonomy" id="33038"/>
    <lineage>
        <taxon>Bacteria</taxon>
        <taxon>Bacillati</taxon>
        <taxon>Bacillota</taxon>
        <taxon>Clostridia</taxon>
        <taxon>Lachnospirales</taxon>
        <taxon>Lachnospiraceae</taxon>
        <taxon>Mediterraneibacter</taxon>
    </lineage>
</organism>
<reference evidence="4 5" key="1">
    <citation type="submission" date="2018-08" db="EMBL/GenBank/DDBJ databases">
        <title>A genome reference for cultivated species of the human gut microbiota.</title>
        <authorList>
            <person name="Zou Y."/>
            <person name="Xue W."/>
            <person name="Luo G."/>
        </authorList>
    </citation>
    <scope>NUCLEOTIDE SEQUENCE [LARGE SCALE GENOMIC DNA]</scope>
    <source>
        <strain evidence="4 5">AF33-12</strain>
    </source>
</reference>
<dbReference type="PANTHER" id="PTHR18964">
    <property type="entry name" value="ROK (REPRESSOR, ORF, KINASE) FAMILY"/>
    <property type="match status" value="1"/>
</dbReference>
<dbReference type="InterPro" id="IPR043129">
    <property type="entry name" value="ATPase_NBD"/>
</dbReference>
<evidence type="ECO:0000256" key="3">
    <source>
        <dbReference type="ARBA" id="ARBA00022629"/>
    </source>
</evidence>
<dbReference type="SUPFAM" id="SSF46785">
    <property type="entry name" value="Winged helix' DNA-binding domain"/>
    <property type="match status" value="1"/>
</dbReference>
<sequence>MATKKNMNIEIKQINRSNIYHHFLDHEELTKQNLVSDLQLCLPTVTKNVDELVAEGLVAISGSQGHTGGRRAVTYSIVKDAKVALGIDVTLNHVTVVAVDLTGTIISFSRHRMKFRAEDEYYQYVGSTLSSLIKDIGLTKEQILGVGVGLPALVDADRKSVFFSKIINLSGTTLRDFARYIPYDIQLFNDANAAAFTEIWMNRKMKNAFYLMLSNNIGGSMVINGSVYSGDHQQSGEVGHITLVPGGKRCYCGQDGCVDAFLAATNLSDLTDGNLLAFFEGVRAGDKKLLETWNTYLDHLASTVNIVHVLLDCNIILGGYVGEYLDPYMDDLRERAAKLNTFSNDADYLKTCLYKKESIAAGAALNFIDSFIRSI</sequence>
<dbReference type="InterPro" id="IPR036388">
    <property type="entry name" value="WH-like_DNA-bd_sf"/>
</dbReference>
<evidence type="ECO:0000313" key="4">
    <source>
        <dbReference type="EMBL" id="RHM69842.1"/>
    </source>
</evidence>
<dbReference type="Gene3D" id="1.10.10.10">
    <property type="entry name" value="Winged helix-like DNA-binding domain superfamily/Winged helix DNA-binding domain"/>
    <property type="match status" value="1"/>
</dbReference>
<dbReference type="InterPro" id="IPR000600">
    <property type="entry name" value="ROK"/>
</dbReference>
<dbReference type="GO" id="GO:0042732">
    <property type="term" value="P:D-xylose metabolic process"/>
    <property type="evidence" value="ECO:0007669"/>
    <property type="project" value="UniProtKB-KW"/>
</dbReference>
<dbReference type="PANTHER" id="PTHR18964:SF110">
    <property type="entry name" value="TRANSCRIPTIONAL REGULATOR, XYLR-RELATED"/>
    <property type="match status" value="1"/>
</dbReference>
<keyword evidence="3" id="KW-0859">Xylose metabolism</keyword>
<dbReference type="Gene3D" id="3.30.420.40">
    <property type="match status" value="2"/>
</dbReference>
<evidence type="ECO:0000256" key="1">
    <source>
        <dbReference type="ARBA" id="ARBA00002486"/>
    </source>
</evidence>
<accession>A0A415S3G8</accession>